<evidence type="ECO:0000256" key="1">
    <source>
        <dbReference type="ARBA" id="ARBA00022801"/>
    </source>
</evidence>
<dbReference type="AlphaFoldDB" id="A0AAD3U0Y6"/>
<organism evidence="4 5">
    <name type="scientific">Cutaneotrichosporon spelunceum</name>
    <dbReference type="NCBI Taxonomy" id="1672016"/>
    <lineage>
        <taxon>Eukaryota</taxon>
        <taxon>Fungi</taxon>
        <taxon>Dikarya</taxon>
        <taxon>Basidiomycota</taxon>
        <taxon>Agaricomycotina</taxon>
        <taxon>Tremellomycetes</taxon>
        <taxon>Trichosporonales</taxon>
        <taxon>Trichosporonaceae</taxon>
        <taxon>Cutaneotrichosporon</taxon>
    </lineage>
</organism>
<dbReference type="SUPFAM" id="SSF53474">
    <property type="entry name" value="alpha/beta-Hydrolases"/>
    <property type="match status" value="1"/>
</dbReference>
<dbReference type="PANTHER" id="PTHR48070">
    <property type="entry name" value="ESTERASE OVCA2"/>
    <property type="match status" value="1"/>
</dbReference>
<evidence type="ECO:0000313" key="4">
    <source>
        <dbReference type="EMBL" id="GMK60057.1"/>
    </source>
</evidence>
<name>A0AAD3U0Y6_9TREE</name>
<protein>
    <recommendedName>
        <fullName evidence="3">Serine hydrolase domain-containing protein</fullName>
    </recommendedName>
</protein>
<dbReference type="EMBL" id="BTCM01000009">
    <property type="protein sequence ID" value="GMK60057.1"/>
    <property type="molecule type" value="Genomic_DNA"/>
</dbReference>
<dbReference type="InterPro" id="IPR005645">
    <property type="entry name" value="FSH-like_dom"/>
</dbReference>
<dbReference type="Gene3D" id="3.40.50.1820">
    <property type="entry name" value="alpha/beta hydrolase"/>
    <property type="match status" value="1"/>
</dbReference>
<dbReference type="GO" id="GO:0016787">
    <property type="term" value="F:hydrolase activity"/>
    <property type="evidence" value="ECO:0007669"/>
    <property type="project" value="UniProtKB-KW"/>
</dbReference>
<reference evidence="4" key="1">
    <citation type="journal article" date="2023" name="BMC Genomics">
        <title>Chromosome-level genome assemblies of Cutaneotrichosporon spp. (Trichosporonales, Basidiomycota) reveal imbalanced evolution between nucleotide sequences and chromosome synteny.</title>
        <authorList>
            <person name="Kobayashi Y."/>
            <person name="Kayamori A."/>
            <person name="Aoki K."/>
            <person name="Shiwa Y."/>
            <person name="Matsutani M."/>
            <person name="Fujita N."/>
            <person name="Sugita T."/>
            <person name="Iwasaki W."/>
            <person name="Tanaka N."/>
            <person name="Takashima M."/>
        </authorList>
    </citation>
    <scope>NUCLEOTIDE SEQUENCE</scope>
    <source>
        <strain evidence="4">HIS016</strain>
    </source>
</reference>
<sequence>MTWLRKSSHTRSPQPHDCEHPRDYSHTPLPQPKLRILCLHGALGSASVLRNQAAPLKSLSAYADLVFIDAPALNRGSRGWFDLSTYAGFDETHAYLAAVVRDHGPFDGVLGLSQGAVLASLLIGLGFFDFSIMFGGFPAHQPLGRIYHSRVRYALPSLHVFGTRDHIVSPDSSRQLASLFVDPKIVVHA</sequence>
<evidence type="ECO:0000256" key="2">
    <source>
        <dbReference type="SAM" id="MobiDB-lite"/>
    </source>
</evidence>
<comment type="caution">
    <text evidence="4">The sequence shown here is derived from an EMBL/GenBank/DDBJ whole genome shotgun (WGS) entry which is preliminary data.</text>
</comment>
<feature type="domain" description="Serine hydrolase" evidence="3">
    <location>
        <begin position="32"/>
        <end position="188"/>
    </location>
</feature>
<feature type="compositionally biased region" description="Basic and acidic residues" evidence="2">
    <location>
        <begin position="14"/>
        <end position="25"/>
    </location>
</feature>
<dbReference type="InterPro" id="IPR029058">
    <property type="entry name" value="AB_hydrolase_fold"/>
</dbReference>
<dbReference type="GO" id="GO:0005737">
    <property type="term" value="C:cytoplasm"/>
    <property type="evidence" value="ECO:0007669"/>
    <property type="project" value="TreeGrafter"/>
</dbReference>
<reference evidence="4" key="2">
    <citation type="submission" date="2023-06" db="EMBL/GenBank/DDBJ databases">
        <authorList>
            <person name="Kobayashi Y."/>
            <person name="Kayamori A."/>
            <person name="Aoki K."/>
            <person name="Shiwa Y."/>
            <person name="Fujita N."/>
            <person name="Sugita T."/>
            <person name="Iwasaki W."/>
            <person name="Tanaka N."/>
            <person name="Takashima M."/>
        </authorList>
    </citation>
    <scope>NUCLEOTIDE SEQUENCE</scope>
    <source>
        <strain evidence="4">HIS016</strain>
    </source>
</reference>
<gene>
    <name evidence="4" type="ORF">CspeluHIS016_0902740</name>
</gene>
<feature type="region of interest" description="Disordered" evidence="2">
    <location>
        <begin position="1"/>
        <end position="25"/>
    </location>
</feature>
<dbReference type="Pfam" id="PF03959">
    <property type="entry name" value="FSH1"/>
    <property type="match status" value="1"/>
</dbReference>
<dbReference type="PANTHER" id="PTHR48070:SF6">
    <property type="entry name" value="ESTERASE OVCA2"/>
    <property type="match status" value="1"/>
</dbReference>
<keyword evidence="5" id="KW-1185">Reference proteome</keyword>
<accession>A0AAD3U0Y6</accession>
<keyword evidence="1" id="KW-0378">Hydrolase</keyword>
<dbReference type="Proteomes" id="UP001222932">
    <property type="component" value="Unassembled WGS sequence"/>
</dbReference>
<dbReference type="GO" id="GO:0005634">
    <property type="term" value="C:nucleus"/>
    <property type="evidence" value="ECO:0007669"/>
    <property type="project" value="TreeGrafter"/>
</dbReference>
<dbReference type="InterPro" id="IPR050593">
    <property type="entry name" value="LovG"/>
</dbReference>
<proteinExistence type="predicted"/>
<evidence type="ECO:0000259" key="3">
    <source>
        <dbReference type="Pfam" id="PF03959"/>
    </source>
</evidence>
<evidence type="ECO:0000313" key="5">
    <source>
        <dbReference type="Proteomes" id="UP001222932"/>
    </source>
</evidence>